<dbReference type="Proteomes" id="UP000030300">
    <property type="component" value="Chromosome"/>
</dbReference>
<dbReference type="AlphaFoldDB" id="A0A0A1DK82"/>
<evidence type="ECO:0000256" key="1">
    <source>
        <dbReference type="SAM" id="MobiDB-lite"/>
    </source>
</evidence>
<evidence type="ECO:0000313" key="4">
    <source>
        <dbReference type="Proteomes" id="UP000030300"/>
    </source>
</evidence>
<proteinExistence type="predicted"/>
<keyword evidence="2" id="KW-0732">Signal</keyword>
<accession>A0A0A1DK82</accession>
<dbReference type="PROSITE" id="PS51257">
    <property type="entry name" value="PROKAR_LIPOPROTEIN"/>
    <property type="match status" value="1"/>
</dbReference>
<feature type="signal peptide" evidence="2">
    <location>
        <begin position="1"/>
        <end position="22"/>
    </location>
</feature>
<protein>
    <submittedName>
        <fullName evidence="3">Uncharacterized protein</fullName>
    </submittedName>
</protein>
<evidence type="ECO:0000256" key="2">
    <source>
        <dbReference type="SAM" id="SignalP"/>
    </source>
</evidence>
<dbReference type="RefSeq" id="WP_038679540.1">
    <property type="nucleotide sequence ID" value="NZ_CP009896.1"/>
</dbReference>
<dbReference type="GeneID" id="96610251"/>
<feature type="chain" id="PRO_5043926693" evidence="2">
    <location>
        <begin position="23"/>
        <end position="323"/>
    </location>
</feature>
<dbReference type="HOGENOM" id="CLU_860062_0_0_11"/>
<name>A0A0A1DK82_NOCSI</name>
<dbReference type="EMBL" id="CP009896">
    <property type="protein sequence ID" value="AIY17826.1"/>
    <property type="molecule type" value="Genomic_DNA"/>
</dbReference>
<organism evidence="3 4">
    <name type="scientific">Nocardioides simplex</name>
    <name type="common">Arthrobacter simplex</name>
    <dbReference type="NCBI Taxonomy" id="2045"/>
    <lineage>
        <taxon>Bacteria</taxon>
        <taxon>Bacillati</taxon>
        <taxon>Actinomycetota</taxon>
        <taxon>Actinomycetes</taxon>
        <taxon>Propionibacteriales</taxon>
        <taxon>Nocardioidaceae</taxon>
        <taxon>Pimelobacter</taxon>
    </lineage>
</organism>
<sequence length="323" mass="32379">MRPLLRATTAGTAAATAVLVLASGCTVLGGSGDDLAAGEVVRATTDAPAPGSDAAARGWTVDLQLPDGRLTARIAPLPDAGTAATDDVTPDDGTTLVAVSWATEAGTGVPAPVQTSVLDPRVPDELALVAGDRRIPLEVDGLSRTEGFVYVALAEPGDWAFEVVFDGVAQSVTEGATAPHVDAAAQPLYAPAASEATDYTSCLSAVTPASFTRTGGSAFCRARTASWPWVAGQGWSAGGPWHVVQLETTLQPAAGTAVVGAEVSATLDGAAPVATSDDDRSGSPGATSSTLVFAPGGTRFEVRRTSTVGGDPVTLTGSLPLTR</sequence>
<dbReference type="KEGG" id="psim:KR76_15540"/>
<gene>
    <name evidence="3" type="ORF">KR76_15540</name>
</gene>
<feature type="region of interest" description="Disordered" evidence="1">
    <location>
        <begin position="271"/>
        <end position="323"/>
    </location>
</feature>
<dbReference type="STRING" id="2045.KR76_15540"/>
<reference evidence="3 4" key="1">
    <citation type="journal article" date="2015" name="Genome Announc.">
        <title>Complete Genome Sequence of Steroid-Transforming Nocardioides simplex VKM Ac-2033D.</title>
        <authorList>
            <person name="Shtratnikova V.Y."/>
            <person name="Schelkunov M.I."/>
            <person name="Pekov Y.A."/>
            <person name="Fokina V.V."/>
            <person name="Logacheva M.D."/>
            <person name="Sokolov S.L."/>
            <person name="Bragin E.Y."/>
            <person name="Ashapkin V.V."/>
            <person name="Donova M.V."/>
        </authorList>
    </citation>
    <scope>NUCLEOTIDE SEQUENCE [LARGE SCALE GENOMIC DNA]</scope>
    <source>
        <strain evidence="3 4">VKM Ac-2033D</strain>
    </source>
</reference>
<evidence type="ECO:0000313" key="3">
    <source>
        <dbReference type="EMBL" id="AIY17826.1"/>
    </source>
</evidence>
<keyword evidence="4" id="KW-1185">Reference proteome</keyword>